<name>A0A0F5JZF4_9BURK</name>
<dbReference type="AlphaFoldDB" id="A0A0F5JZF4"/>
<dbReference type="GO" id="GO:0005886">
    <property type="term" value="C:plasma membrane"/>
    <property type="evidence" value="ECO:0007669"/>
    <property type="project" value="UniProtKB-SubCell"/>
</dbReference>
<keyword evidence="2 4" id="KW-0472">Membrane</keyword>
<feature type="transmembrane region" description="Helical" evidence="4">
    <location>
        <begin position="6"/>
        <end position="25"/>
    </location>
</feature>
<accession>A0A0F5JZF4</accession>
<dbReference type="GO" id="GO:0090529">
    <property type="term" value="P:cell septum assembly"/>
    <property type="evidence" value="ECO:0007669"/>
    <property type="project" value="InterPro"/>
</dbReference>
<dbReference type="Pfam" id="PF04354">
    <property type="entry name" value="ZipA_C"/>
    <property type="match status" value="1"/>
</dbReference>
<proteinExistence type="inferred from homology"/>
<dbReference type="Proteomes" id="UP000033618">
    <property type="component" value="Unassembled WGS sequence"/>
</dbReference>
<keyword evidence="2 4" id="KW-0812">Transmembrane</keyword>
<feature type="region of interest" description="Disordered" evidence="3">
    <location>
        <begin position="180"/>
        <end position="203"/>
    </location>
</feature>
<evidence type="ECO:0000256" key="2">
    <source>
        <dbReference type="RuleBase" id="RU003613"/>
    </source>
</evidence>
<keyword evidence="4" id="KW-1133">Transmembrane helix</keyword>
<keyword evidence="1" id="KW-0132">Cell division</keyword>
<keyword evidence="1" id="KW-0131">Cell cycle</keyword>
<comment type="subcellular location">
    <subcellularLocation>
        <location evidence="2">Cell inner membrane</location>
        <topology evidence="2">Single-pass type I membrane protein</topology>
    </subcellularLocation>
</comment>
<evidence type="ECO:0000256" key="3">
    <source>
        <dbReference type="SAM" id="MobiDB-lite"/>
    </source>
</evidence>
<keyword evidence="2" id="KW-1003">Cell membrane</keyword>
<comment type="similarity">
    <text evidence="1">Belongs to the ZipA family.</text>
</comment>
<feature type="region of interest" description="Disordered" evidence="3">
    <location>
        <begin position="36"/>
        <end position="140"/>
    </location>
</feature>
<dbReference type="SUPFAM" id="SSF64383">
    <property type="entry name" value="Cell-division protein ZipA, C-terminal domain"/>
    <property type="match status" value="1"/>
</dbReference>
<dbReference type="SMART" id="SM00771">
    <property type="entry name" value="ZipA_C"/>
    <property type="match status" value="1"/>
</dbReference>
<evidence type="ECO:0000259" key="5">
    <source>
        <dbReference type="SMART" id="SM00771"/>
    </source>
</evidence>
<sequence length="490" mass="51667">MNELQLGLIVAGVIIVVAVVVYNGVQGKRVRRRLPRTMDDAPGEGVAAGMPENEEAPFIAPDRVSRREPRPGAPGTSDAAGGAPVWSDARGTKPAAAPGAVTTVTRSAVDGDAARQEAREVAARERREPTFGTLTQTQSEASKADDFIPVVEGVSAAAMGDGASVESDAVLASVDGAEGASAGAVHGGDSAAHADDAQSGQPLVQGRDLGARATISNLPPVVVDSRLDCIVPLTLGEAVTGDRVIPFAVRLRRAGSKPVFVEGCDTQGQWGALRPGARYESLRVAVQLANRSGALNELEFSEFVGSVHQLADALDASADFPDMGAVVQMARELDGFAAQCDAQLSVNVLTDGAPWSGSYVQAVASQDGMLLSRDGTRFVKLDAQQNPVFTMTFENMNFLRDDLTYKGGQMITLLLDVPVADEDILPWRLMCDYARSLAQRIGARVVDDQRRVLPDASMQAIDDRLMTLYARLEQAGLPAGSTAARRLFSS</sequence>
<comment type="function">
    <text evidence="1">Essential cell division protein that stabilizes the FtsZ protofilaments by cross-linking them and that serves as a cytoplasmic membrane anchor for the Z ring. Also required for the recruitment to the septal ring of downstream cell division proteins.</text>
</comment>
<dbReference type="EMBL" id="LAQU01000012">
    <property type="protein sequence ID" value="KKB63208.1"/>
    <property type="molecule type" value="Genomic_DNA"/>
</dbReference>
<feature type="compositionally biased region" description="Basic and acidic residues" evidence="3">
    <location>
        <begin position="112"/>
        <end position="129"/>
    </location>
</feature>
<evidence type="ECO:0000313" key="7">
    <source>
        <dbReference type="Proteomes" id="UP000033618"/>
    </source>
</evidence>
<dbReference type="OrthoDB" id="8521018at2"/>
<feature type="compositionally biased region" description="Low complexity" evidence="3">
    <location>
        <begin position="92"/>
        <end position="105"/>
    </location>
</feature>
<evidence type="ECO:0000313" key="6">
    <source>
        <dbReference type="EMBL" id="KKB63208.1"/>
    </source>
</evidence>
<dbReference type="InterPro" id="IPR036765">
    <property type="entry name" value="ZipA_FtsZ-bd_C_sf"/>
</dbReference>
<evidence type="ECO:0000256" key="1">
    <source>
        <dbReference type="RuleBase" id="RU003612"/>
    </source>
</evidence>
<feature type="domain" description="ZipA C-terminal FtsZ-binding" evidence="5">
    <location>
        <begin position="340"/>
        <end position="465"/>
    </location>
</feature>
<evidence type="ECO:0000256" key="4">
    <source>
        <dbReference type="SAM" id="Phobius"/>
    </source>
</evidence>
<gene>
    <name evidence="6" type="ORF">WM40_13360</name>
</gene>
<dbReference type="InterPro" id="IPR007449">
    <property type="entry name" value="ZipA_FtsZ-bd_C"/>
</dbReference>
<keyword evidence="7" id="KW-1185">Reference proteome</keyword>
<organism evidence="6 7">
    <name type="scientific">Robbsia andropogonis</name>
    <dbReference type="NCBI Taxonomy" id="28092"/>
    <lineage>
        <taxon>Bacteria</taxon>
        <taxon>Pseudomonadati</taxon>
        <taxon>Pseudomonadota</taxon>
        <taxon>Betaproteobacteria</taxon>
        <taxon>Burkholderiales</taxon>
        <taxon>Burkholderiaceae</taxon>
        <taxon>Robbsia</taxon>
    </lineage>
</organism>
<dbReference type="RefSeq" id="WP_024903101.1">
    <property type="nucleotide sequence ID" value="NZ_CADFGU010000002.1"/>
</dbReference>
<protein>
    <recommendedName>
        <fullName evidence="1">Cell division protein ZipA</fullName>
    </recommendedName>
</protein>
<keyword evidence="2" id="KW-0997">Cell inner membrane</keyword>
<reference evidence="6 7" key="1">
    <citation type="submission" date="2015-03" db="EMBL/GenBank/DDBJ databases">
        <title>Draft Genome Sequence of Burkholderia andropogonis type strain ICMP2807, isolated from Sorghum bicolor.</title>
        <authorList>
            <person name="Lopes-Santos L."/>
            <person name="Castro D.B."/>
            <person name="Ottoboni L.M."/>
            <person name="Park D."/>
            <person name="Weirc B.S."/>
            <person name="Destefano S.A."/>
        </authorList>
    </citation>
    <scope>NUCLEOTIDE SEQUENCE [LARGE SCALE GENOMIC DNA]</scope>
    <source>
        <strain evidence="6 7">ICMP2807</strain>
    </source>
</reference>
<dbReference type="STRING" id="28092.WM40_13360"/>
<dbReference type="Gene3D" id="3.30.1400.10">
    <property type="entry name" value="ZipA, C-terminal FtsZ-binding domain"/>
    <property type="match status" value="1"/>
</dbReference>
<feature type="compositionally biased region" description="Low complexity" evidence="3">
    <location>
        <begin position="180"/>
        <end position="201"/>
    </location>
</feature>
<dbReference type="PATRIC" id="fig|28092.6.peg.3143"/>
<comment type="caution">
    <text evidence="6">The sequence shown here is derived from an EMBL/GenBank/DDBJ whole genome shotgun (WGS) entry which is preliminary data.</text>
</comment>